<evidence type="ECO:0000256" key="6">
    <source>
        <dbReference type="ARBA" id="ARBA00023014"/>
    </source>
</evidence>
<dbReference type="Proteomes" id="UP000664399">
    <property type="component" value="Unassembled WGS sequence"/>
</dbReference>
<sequence length="316" mass="34036">MSSDGSAPTTQQALITARQVAGRDICLLTLQAENGAPLPEAMPGAHIDLHLPDGRSRQYSLLSCAPYTIAIKAVRDGRGASQWLHDTLKVGDTIRIGMPRNNFALREGATDTVLLAGGIGITALLCMYDALIAEGRTVCLHYWARSVEETFLHAQLSSRPGLHIHSCGGRVTSMAAVMAEHGPEADLYCCGPTRMLAEFTALTQGRNPQRLHIERFSADSTTLPETTDNGFSVQLARSGTTIAVGKDQSILEALTEAGVDIEYSCEEGLCGACEARVLDGTPLHRDSIRTPDEHDQRRTIMLCVSRARSGILVLDL</sequence>
<dbReference type="InterPro" id="IPR036010">
    <property type="entry name" value="2Fe-2S_ferredoxin-like_sf"/>
</dbReference>
<dbReference type="InterPro" id="IPR017938">
    <property type="entry name" value="Riboflavin_synthase-like_b-brl"/>
</dbReference>
<dbReference type="PROSITE" id="PS51384">
    <property type="entry name" value="FAD_FR"/>
    <property type="match status" value="1"/>
</dbReference>
<dbReference type="InterPro" id="IPR017927">
    <property type="entry name" value="FAD-bd_FR_type"/>
</dbReference>
<dbReference type="InterPro" id="IPR012675">
    <property type="entry name" value="Beta-grasp_dom_sf"/>
</dbReference>
<dbReference type="PRINTS" id="PR00409">
    <property type="entry name" value="PHDIOXRDTASE"/>
</dbReference>
<evidence type="ECO:0000256" key="1">
    <source>
        <dbReference type="ARBA" id="ARBA00022630"/>
    </source>
</evidence>
<evidence type="ECO:0000256" key="2">
    <source>
        <dbReference type="ARBA" id="ARBA00022714"/>
    </source>
</evidence>
<keyword evidence="10" id="KW-1185">Reference proteome</keyword>
<dbReference type="CDD" id="cd06185">
    <property type="entry name" value="PDR_like"/>
    <property type="match status" value="1"/>
</dbReference>
<dbReference type="InterPro" id="IPR039261">
    <property type="entry name" value="FNR_nucleotide-bd"/>
</dbReference>
<feature type="domain" description="2Fe-2S ferredoxin-type" evidence="7">
    <location>
        <begin position="231"/>
        <end position="316"/>
    </location>
</feature>
<proteinExistence type="predicted"/>
<dbReference type="Gene3D" id="2.40.30.10">
    <property type="entry name" value="Translation factors"/>
    <property type="match status" value="1"/>
</dbReference>
<keyword evidence="6" id="KW-0411">Iron-sulfur</keyword>
<dbReference type="InterPro" id="IPR050415">
    <property type="entry name" value="MRET"/>
</dbReference>
<evidence type="ECO:0000313" key="9">
    <source>
        <dbReference type="EMBL" id="MBO1327707.1"/>
    </source>
</evidence>
<protein>
    <submittedName>
        <fullName evidence="9">Oxidoreductase</fullName>
    </submittedName>
</protein>
<dbReference type="RefSeq" id="WP_207853204.1">
    <property type="nucleotide sequence ID" value="NZ_JAFVMG010000002.1"/>
</dbReference>
<dbReference type="PANTHER" id="PTHR47354:SF1">
    <property type="entry name" value="CARNITINE MONOOXYGENASE REDUCTASE SUBUNIT"/>
    <property type="match status" value="1"/>
</dbReference>
<organism evidence="9 10">
    <name type="scientific">Acetobacter suratthaniensis</name>
    <dbReference type="NCBI Taxonomy" id="1502841"/>
    <lineage>
        <taxon>Bacteria</taxon>
        <taxon>Pseudomonadati</taxon>
        <taxon>Pseudomonadota</taxon>
        <taxon>Alphaproteobacteria</taxon>
        <taxon>Acetobacterales</taxon>
        <taxon>Acetobacteraceae</taxon>
        <taxon>Acetobacter</taxon>
    </lineage>
</organism>
<evidence type="ECO:0000256" key="3">
    <source>
        <dbReference type="ARBA" id="ARBA00022723"/>
    </source>
</evidence>
<dbReference type="Gene3D" id="3.40.50.80">
    <property type="entry name" value="Nucleotide-binding domain of ferredoxin-NADP reductase (FNR) module"/>
    <property type="match status" value="1"/>
</dbReference>
<evidence type="ECO:0000256" key="4">
    <source>
        <dbReference type="ARBA" id="ARBA00023002"/>
    </source>
</evidence>
<accession>A0ABS3LJG1</accession>
<dbReference type="SUPFAM" id="SSF54292">
    <property type="entry name" value="2Fe-2S ferredoxin-like"/>
    <property type="match status" value="1"/>
</dbReference>
<gene>
    <name evidence="9" type="ORF">J2D75_04355</name>
</gene>
<keyword evidence="3" id="KW-0479">Metal-binding</keyword>
<comment type="caution">
    <text evidence="9">The sequence shown here is derived from an EMBL/GenBank/DDBJ whole genome shotgun (WGS) entry which is preliminary data.</text>
</comment>
<reference evidence="9 10" key="1">
    <citation type="submission" date="2021-03" db="EMBL/GenBank/DDBJ databases">
        <title>The complete genome sequence of Acetobacter suratthaniensis TBRC 1719.</title>
        <authorList>
            <person name="Charoenyingcharoen P."/>
            <person name="Yukphan P."/>
        </authorList>
    </citation>
    <scope>NUCLEOTIDE SEQUENCE [LARGE SCALE GENOMIC DNA]</scope>
    <source>
        <strain evidence="9 10">TBRC 1719</strain>
    </source>
</reference>
<evidence type="ECO:0000259" key="7">
    <source>
        <dbReference type="PROSITE" id="PS51085"/>
    </source>
</evidence>
<dbReference type="SUPFAM" id="SSF63380">
    <property type="entry name" value="Riboflavin synthase domain-like"/>
    <property type="match status" value="1"/>
</dbReference>
<dbReference type="Gene3D" id="3.10.20.30">
    <property type="match status" value="1"/>
</dbReference>
<dbReference type="InterPro" id="IPR001041">
    <property type="entry name" value="2Fe-2S_ferredoxin-type"/>
</dbReference>
<dbReference type="InterPro" id="IPR006058">
    <property type="entry name" value="2Fe2S_fd_BS"/>
</dbReference>
<feature type="domain" description="FAD-binding FR-type" evidence="8">
    <location>
        <begin position="8"/>
        <end position="106"/>
    </location>
</feature>
<keyword evidence="5" id="KW-0408">Iron</keyword>
<keyword evidence="1" id="KW-0285">Flavoprotein</keyword>
<dbReference type="PROSITE" id="PS00197">
    <property type="entry name" value="2FE2S_FER_1"/>
    <property type="match status" value="1"/>
</dbReference>
<keyword evidence="4" id="KW-0560">Oxidoreductase</keyword>
<dbReference type="CDD" id="cd00207">
    <property type="entry name" value="fer2"/>
    <property type="match status" value="1"/>
</dbReference>
<evidence type="ECO:0000256" key="5">
    <source>
        <dbReference type="ARBA" id="ARBA00023004"/>
    </source>
</evidence>
<keyword evidence="2" id="KW-0001">2Fe-2S</keyword>
<evidence type="ECO:0000259" key="8">
    <source>
        <dbReference type="PROSITE" id="PS51384"/>
    </source>
</evidence>
<dbReference type="SUPFAM" id="SSF52343">
    <property type="entry name" value="Ferredoxin reductase-like, C-terminal NADP-linked domain"/>
    <property type="match status" value="1"/>
</dbReference>
<dbReference type="EMBL" id="JAFVMG010000002">
    <property type="protein sequence ID" value="MBO1327707.1"/>
    <property type="molecule type" value="Genomic_DNA"/>
</dbReference>
<dbReference type="PANTHER" id="PTHR47354">
    <property type="entry name" value="NADH OXIDOREDUCTASE HCR"/>
    <property type="match status" value="1"/>
</dbReference>
<evidence type="ECO:0000313" key="10">
    <source>
        <dbReference type="Proteomes" id="UP000664399"/>
    </source>
</evidence>
<dbReference type="Pfam" id="PF00111">
    <property type="entry name" value="Fer2"/>
    <property type="match status" value="1"/>
</dbReference>
<dbReference type="PROSITE" id="PS51085">
    <property type="entry name" value="2FE2S_FER_2"/>
    <property type="match status" value="1"/>
</dbReference>
<name>A0ABS3LJG1_9PROT</name>